<name>X1TWV2_9ZZZZ</name>
<reference evidence="1" key="1">
    <citation type="journal article" date="2014" name="Front. Microbiol.">
        <title>High frequency of phylogenetically diverse reductive dehalogenase-homologous genes in deep subseafloor sedimentary metagenomes.</title>
        <authorList>
            <person name="Kawai M."/>
            <person name="Futagami T."/>
            <person name="Toyoda A."/>
            <person name="Takaki Y."/>
            <person name="Nishi S."/>
            <person name="Hori S."/>
            <person name="Arai W."/>
            <person name="Tsubouchi T."/>
            <person name="Morono Y."/>
            <person name="Uchiyama I."/>
            <person name="Ito T."/>
            <person name="Fujiyama A."/>
            <person name="Inagaki F."/>
            <person name="Takami H."/>
        </authorList>
    </citation>
    <scope>NUCLEOTIDE SEQUENCE</scope>
    <source>
        <strain evidence="1">Expedition CK06-06</strain>
    </source>
</reference>
<accession>X1TWV2</accession>
<organism evidence="1">
    <name type="scientific">marine sediment metagenome</name>
    <dbReference type="NCBI Taxonomy" id="412755"/>
    <lineage>
        <taxon>unclassified sequences</taxon>
        <taxon>metagenomes</taxon>
        <taxon>ecological metagenomes</taxon>
    </lineage>
</organism>
<comment type="caution">
    <text evidence="1">The sequence shown here is derived from an EMBL/GenBank/DDBJ whole genome shotgun (WGS) entry which is preliminary data.</text>
</comment>
<sequence>MATKMENRAQEPLRKKLRIDTHFKPLKGKMLSETLDILASIICDYIDKDGKNE</sequence>
<protein>
    <submittedName>
        <fullName evidence="1">Uncharacterized protein</fullName>
    </submittedName>
</protein>
<dbReference type="AlphaFoldDB" id="X1TWV2"/>
<evidence type="ECO:0000313" key="1">
    <source>
        <dbReference type="EMBL" id="GAJ09823.1"/>
    </source>
</evidence>
<gene>
    <name evidence="1" type="ORF">S12H4_45521</name>
</gene>
<dbReference type="EMBL" id="BARW01028153">
    <property type="protein sequence ID" value="GAJ09823.1"/>
    <property type="molecule type" value="Genomic_DNA"/>
</dbReference>
<proteinExistence type="predicted"/>